<keyword evidence="1" id="KW-0732">Signal</keyword>
<keyword evidence="4" id="KW-0378">Hydrolase</keyword>
<evidence type="ECO:0000256" key="1">
    <source>
        <dbReference type="SAM" id="SignalP"/>
    </source>
</evidence>
<sequence>MILVFLAAAFSLVKGAVGVPATSDTTLWFEQPGVNFTTSILLGNGRLGANYYGGVTSDTLGLNEDSIWSGSPYDPAPANCSTNLPMARELDFLNTVCLGTPAEQGTFQPAGALNLTFPQGQSEVTNYRRQLDLTTAVATMSYTQDGVTFTREVFVSHPAQVVVVRLSASEAGKLTFNASFSTIMMNPAFSVSGTTLVLAAGSYPAVSPIPAGLKYEARLQLQADGGSVDSVQNGANSLLAVENADTVTLFVAIASSYVYYNDISGNPTSKNIATLDAIGSAPDYDKYDCGGLPTDVRAATFQNTFDPGFVALNLNWARYLLISSSLDCAQPANLQGIWNEQKNPEWNSKFTININLEMNYWGAEVGNLADLVEPVVRLIEDVSVTGANMAQVMYNASATATGTGGGPGDGAPWMVSNRSVQVRTVALGMRALFLNRLNHFLLNCVSHQAELSEPFA</sequence>
<feature type="signal peptide" evidence="1">
    <location>
        <begin position="1"/>
        <end position="18"/>
    </location>
</feature>
<comment type="caution">
    <text evidence="4">The sequence shown here is derived from an EMBL/GenBank/DDBJ whole genome shotgun (WGS) entry which is preliminary data.</text>
</comment>
<dbReference type="SUPFAM" id="SSF48208">
    <property type="entry name" value="Six-hairpin glycosidases"/>
    <property type="match status" value="1"/>
</dbReference>
<dbReference type="Pfam" id="PF22124">
    <property type="entry name" value="Glyco_hydro_95_cat"/>
    <property type="match status" value="1"/>
</dbReference>
<dbReference type="Pfam" id="PF14498">
    <property type="entry name" value="Glyco_hyd_65N_2"/>
    <property type="match status" value="1"/>
</dbReference>
<evidence type="ECO:0000313" key="4">
    <source>
        <dbReference type="EMBL" id="KAK7000564.1"/>
    </source>
</evidence>
<proteinExistence type="predicted"/>
<dbReference type="InterPro" id="IPR027414">
    <property type="entry name" value="GH95_N_dom"/>
</dbReference>
<dbReference type="AlphaFoldDB" id="A0AAW0A318"/>
<dbReference type="EMBL" id="JAWWNJ010000088">
    <property type="protein sequence ID" value="KAK7000564.1"/>
    <property type="molecule type" value="Genomic_DNA"/>
</dbReference>
<feature type="domain" description="Glycosyl hydrolase family 95 N-terminal" evidence="2">
    <location>
        <begin position="27"/>
        <end position="258"/>
    </location>
</feature>
<dbReference type="PANTHER" id="PTHR31084">
    <property type="entry name" value="ALPHA-L-FUCOSIDASE 2"/>
    <property type="match status" value="1"/>
</dbReference>
<dbReference type="GO" id="GO:0004560">
    <property type="term" value="F:alpha-L-fucosidase activity"/>
    <property type="evidence" value="ECO:0007669"/>
    <property type="project" value="TreeGrafter"/>
</dbReference>
<organism evidence="4 5">
    <name type="scientific">Favolaschia claudopus</name>
    <dbReference type="NCBI Taxonomy" id="2862362"/>
    <lineage>
        <taxon>Eukaryota</taxon>
        <taxon>Fungi</taxon>
        <taxon>Dikarya</taxon>
        <taxon>Basidiomycota</taxon>
        <taxon>Agaricomycotina</taxon>
        <taxon>Agaricomycetes</taxon>
        <taxon>Agaricomycetidae</taxon>
        <taxon>Agaricales</taxon>
        <taxon>Marasmiineae</taxon>
        <taxon>Mycenaceae</taxon>
        <taxon>Favolaschia</taxon>
    </lineage>
</organism>
<dbReference type="InterPro" id="IPR008928">
    <property type="entry name" value="6-hairpin_glycosidase_sf"/>
</dbReference>
<feature type="domain" description="Glycosyl hydrolase family 95 catalytic" evidence="3">
    <location>
        <begin position="291"/>
        <end position="399"/>
    </location>
</feature>
<dbReference type="GO" id="GO:0005975">
    <property type="term" value="P:carbohydrate metabolic process"/>
    <property type="evidence" value="ECO:0007669"/>
    <property type="project" value="InterPro"/>
</dbReference>
<protein>
    <submittedName>
        <fullName evidence="4">Glycosyl hydrolase family 65, N-terminal domain-containing protein</fullName>
    </submittedName>
</protein>
<evidence type="ECO:0000259" key="3">
    <source>
        <dbReference type="Pfam" id="PF22124"/>
    </source>
</evidence>
<evidence type="ECO:0000313" key="5">
    <source>
        <dbReference type="Proteomes" id="UP001362999"/>
    </source>
</evidence>
<dbReference type="Gene3D" id="2.70.98.50">
    <property type="entry name" value="putative glycoside hydrolase family protein from bacillus halodurans"/>
    <property type="match status" value="2"/>
</dbReference>
<feature type="chain" id="PRO_5043732113" evidence="1">
    <location>
        <begin position="19"/>
        <end position="456"/>
    </location>
</feature>
<reference evidence="4 5" key="1">
    <citation type="journal article" date="2024" name="J Genomics">
        <title>Draft genome sequencing and assembly of Favolaschia claudopus CIRM-BRFM 2984 isolated from oak limbs.</title>
        <authorList>
            <person name="Navarro D."/>
            <person name="Drula E."/>
            <person name="Chaduli D."/>
            <person name="Cazenave R."/>
            <person name="Ahrendt S."/>
            <person name="Wang J."/>
            <person name="Lipzen A."/>
            <person name="Daum C."/>
            <person name="Barry K."/>
            <person name="Grigoriev I.V."/>
            <person name="Favel A."/>
            <person name="Rosso M.N."/>
            <person name="Martin F."/>
        </authorList>
    </citation>
    <scope>NUCLEOTIDE SEQUENCE [LARGE SCALE GENOMIC DNA]</scope>
    <source>
        <strain evidence="4 5">CIRM-BRFM 2984</strain>
    </source>
</reference>
<accession>A0AAW0A318</accession>
<keyword evidence="5" id="KW-1185">Reference proteome</keyword>
<dbReference type="InterPro" id="IPR054363">
    <property type="entry name" value="GH95_cat"/>
</dbReference>
<name>A0AAW0A318_9AGAR</name>
<gene>
    <name evidence="4" type="ORF">R3P38DRAFT_3218706</name>
</gene>
<evidence type="ECO:0000259" key="2">
    <source>
        <dbReference type="Pfam" id="PF14498"/>
    </source>
</evidence>
<dbReference type="Proteomes" id="UP001362999">
    <property type="component" value="Unassembled WGS sequence"/>
</dbReference>
<dbReference type="PANTHER" id="PTHR31084:SF0">
    <property type="entry name" value="ALPHA-L-FUCOSIDASE 2"/>
    <property type="match status" value="1"/>
</dbReference>